<organism evidence="6 7">
    <name type="scientific">Candolleomyces aberdarensis</name>
    <dbReference type="NCBI Taxonomy" id="2316362"/>
    <lineage>
        <taxon>Eukaryota</taxon>
        <taxon>Fungi</taxon>
        <taxon>Dikarya</taxon>
        <taxon>Basidiomycota</taxon>
        <taxon>Agaricomycotina</taxon>
        <taxon>Agaricomycetes</taxon>
        <taxon>Agaricomycetidae</taxon>
        <taxon>Agaricales</taxon>
        <taxon>Agaricineae</taxon>
        <taxon>Psathyrellaceae</taxon>
        <taxon>Candolleomyces</taxon>
    </lineage>
</organism>
<accession>A0A4Q2DEJ4</accession>
<dbReference type="Gene3D" id="3.30.470.160">
    <property type="entry name" value="Inositol polyphosphate kinase"/>
    <property type="match status" value="2"/>
</dbReference>
<name>A0A4Q2DEJ4_9AGAR</name>
<evidence type="ECO:0000256" key="3">
    <source>
        <dbReference type="ARBA" id="ARBA00022777"/>
    </source>
</evidence>
<feature type="compositionally biased region" description="Acidic residues" evidence="5">
    <location>
        <begin position="251"/>
        <end position="269"/>
    </location>
</feature>
<dbReference type="Proteomes" id="UP000290288">
    <property type="component" value="Unassembled WGS sequence"/>
</dbReference>
<dbReference type="GO" id="GO:0000824">
    <property type="term" value="F:inositol-1,4,5,6-tetrakisphosphate 3-kinase activity"/>
    <property type="evidence" value="ECO:0007669"/>
    <property type="project" value="TreeGrafter"/>
</dbReference>
<dbReference type="SUPFAM" id="SSF56104">
    <property type="entry name" value="SAICAR synthase-like"/>
    <property type="match status" value="1"/>
</dbReference>
<dbReference type="GO" id="GO:0032958">
    <property type="term" value="P:inositol phosphate biosynthetic process"/>
    <property type="evidence" value="ECO:0007669"/>
    <property type="project" value="InterPro"/>
</dbReference>
<protein>
    <recommendedName>
        <fullName evidence="4">Kinase</fullName>
        <ecNumber evidence="4">2.7.-.-</ecNumber>
    </recommendedName>
</protein>
<dbReference type="OrthoDB" id="338650at2759"/>
<evidence type="ECO:0000313" key="7">
    <source>
        <dbReference type="Proteomes" id="UP000290288"/>
    </source>
</evidence>
<comment type="similarity">
    <text evidence="1 4">Belongs to the inositol phosphokinase (IPK) family.</text>
</comment>
<reference evidence="6 7" key="1">
    <citation type="submission" date="2019-01" db="EMBL/GenBank/DDBJ databases">
        <title>Draft genome sequence of Psathyrella aberdarensis IHI B618.</title>
        <authorList>
            <person name="Buettner E."/>
            <person name="Kellner H."/>
        </authorList>
    </citation>
    <scope>NUCLEOTIDE SEQUENCE [LARGE SCALE GENOMIC DNA]</scope>
    <source>
        <strain evidence="6 7">IHI B618</strain>
    </source>
</reference>
<dbReference type="EC" id="2.7.-.-" evidence="4"/>
<dbReference type="GO" id="GO:0008440">
    <property type="term" value="F:inositol-1,4,5-trisphosphate 3-kinase activity"/>
    <property type="evidence" value="ECO:0007669"/>
    <property type="project" value="TreeGrafter"/>
</dbReference>
<dbReference type="PANTHER" id="PTHR12400">
    <property type="entry name" value="INOSITOL POLYPHOSPHATE KINASE"/>
    <property type="match status" value="1"/>
</dbReference>
<comment type="caution">
    <text evidence="6">The sequence shown here is derived from an EMBL/GenBank/DDBJ whole genome shotgun (WGS) entry which is preliminary data.</text>
</comment>
<evidence type="ECO:0000256" key="2">
    <source>
        <dbReference type="ARBA" id="ARBA00022679"/>
    </source>
</evidence>
<evidence type="ECO:0000256" key="5">
    <source>
        <dbReference type="SAM" id="MobiDB-lite"/>
    </source>
</evidence>
<evidence type="ECO:0000313" key="6">
    <source>
        <dbReference type="EMBL" id="RXW17316.1"/>
    </source>
</evidence>
<evidence type="ECO:0000256" key="1">
    <source>
        <dbReference type="ARBA" id="ARBA00007374"/>
    </source>
</evidence>
<proteinExistence type="inferred from homology"/>
<dbReference type="EMBL" id="SDEE01000350">
    <property type="protein sequence ID" value="RXW17316.1"/>
    <property type="molecule type" value="Genomic_DNA"/>
</dbReference>
<dbReference type="InterPro" id="IPR005522">
    <property type="entry name" value="IPK"/>
</dbReference>
<gene>
    <name evidence="6" type="ORF">EST38_g8535</name>
</gene>
<dbReference type="Pfam" id="PF03770">
    <property type="entry name" value="IPK"/>
    <property type="match status" value="2"/>
</dbReference>
<keyword evidence="7" id="KW-1185">Reference proteome</keyword>
<dbReference type="GO" id="GO:0005634">
    <property type="term" value="C:nucleus"/>
    <property type="evidence" value="ECO:0007669"/>
    <property type="project" value="TreeGrafter"/>
</dbReference>
<dbReference type="PANTHER" id="PTHR12400:SF108">
    <property type="entry name" value="KINASE"/>
    <property type="match status" value="1"/>
</dbReference>
<keyword evidence="2 4" id="KW-0808">Transferase</keyword>
<dbReference type="GO" id="GO:0005737">
    <property type="term" value="C:cytoplasm"/>
    <property type="evidence" value="ECO:0007669"/>
    <property type="project" value="TreeGrafter"/>
</dbReference>
<dbReference type="STRING" id="2316362.A0A4Q2DEJ4"/>
<keyword evidence="3 4" id="KW-0418">Kinase</keyword>
<dbReference type="AlphaFoldDB" id="A0A4Q2DEJ4"/>
<feature type="region of interest" description="Disordered" evidence="5">
    <location>
        <begin position="244"/>
        <end position="272"/>
    </location>
</feature>
<sequence>MSTPVVQALASQVGGHAGVMTTEDGSLLIKPALKRELEFYQHLQSDADEAIATLRKFTPKFLGTLTLEGEAKEGSSDGGALEIKPAAERKDEFLSLVLENLSHRFSKPNIMDIKLGTVLYDETASEEKVARMIKTAKETTSFETVNTPKAYGKSIKPSDLPDGIARFFPVGTDSLEGAPEEPKQGLPHHVLLPVLKAVREEIAEVRGALSKIEFRMVGGSILVIYEAEWERAEAAIKRYLEESKRVPEKAGEEEEEEEDDDEEDDDEENIPPPAFTVKLIDFAHTRVEAGLGPDEGVLLGIDTVLRLLDGRIQQLESEKTV</sequence>
<dbReference type="InterPro" id="IPR038286">
    <property type="entry name" value="IPK_sf"/>
</dbReference>
<dbReference type="GO" id="GO:0046854">
    <property type="term" value="P:phosphatidylinositol phosphate biosynthetic process"/>
    <property type="evidence" value="ECO:0007669"/>
    <property type="project" value="TreeGrafter"/>
</dbReference>
<evidence type="ECO:0000256" key="4">
    <source>
        <dbReference type="RuleBase" id="RU363090"/>
    </source>
</evidence>